<evidence type="ECO:0000313" key="1">
    <source>
        <dbReference type="EMBL" id="AXQ55370.1"/>
    </source>
</evidence>
<dbReference type="EMBL" id="CP031742">
    <property type="protein sequence ID" value="AXQ55370.1"/>
    <property type="molecule type" value="Genomic_DNA"/>
</dbReference>
<dbReference type="InterPro" id="IPR011990">
    <property type="entry name" value="TPR-like_helical_dom_sf"/>
</dbReference>
<gene>
    <name evidence="1" type="ORF">D0C37_12690</name>
</gene>
<dbReference type="KEGG" id="sky:D0C37_12690"/>
<evidence type="ECO:0000313" key="2">
    <source>
        <dbReference type="Proteomes" id="UP000259636"/>
    </source>
</evidence>
<dbReference type="Gene3D" id="3.40.50.300">
    <property type="entry name" value="P-loop containing nucleotide triphosphate hydrolases"/>
    <property type="match status" value="1"/>
</dbReference>
<dbReference type="RefSeq" id="WP_117349335.1">
    <property type="nucleotide sequence ID" value="NZ_CP031742.1"/>
</dbReference>
<dbReference type="PANTHER" id="PTHR47691">
    <property type="entry name" value="REGULATOR-RELATED"/>
    <property type="match status" value="1"/>
</dbReference>
<accession>A0A385DBK2</accession>
<dbReference type="GeneID" id="300115042"/>
<dbReference type="Gene3D" id="1.25.40.10">
    <property type="entry name" value="Tetratricopeptide repeat domain"/>
    <property type="match status" value="1"/>
</dbReference>
<dbReference type="PRINTS" id="PR00364">
    <property type="entry name" value="DISEASERSIST"/>
</dbReference>
<sequence length="695" mass="75696">MADETRNHLDGRAHVVVQSGRIEQLHQHIGGGPEAETPAPFQVPPPRHRFANRVAEQERIRRAVEDHAPQAGPLVALLTGIGGVGKTALGFHVARHLADRYPDGVLHVDLDDHRREGTVELAEAVGEMLAGLKVEKEWRERSFAARVKQLWTLTRDKQLVVVIDNARFGSEVTPLLPASDRSLALVTSQGALYDLDVAAVEVPLGPLPAPDAVKLLRHLVDDPRLAAEPEALADLVEGCAGLPAALLVAGHWVRKYRRRPLSRLVGELTAELREKGLPMVEAVWDAAYEGLDGEAARLYRLLPLLPAPVIDEEPAAALLGRGYDEAADLLEELERAGLLDEGVGGWRMHDLLRGHAQRQLGRADPAGAERDRALAALIRWYRRQAARADRTAAGPRMTFAAQPDPAGDGPADLLFEDKAQALRWLERHRAALFGCVRLAFDAGRYEDAWGLCEPLWTHYLDHPHLGEVLAAFRTGVEAADRTEFLPAMVRMRCQLARPLWEAGQHEEAARQLGQAVHAAQALGTTFEEDRLRASALEFQGLLKAETGDLAGAVADFTASREIHARIGNAYGVLLLTYQEGKVALRRGESQEAIGLLERAHAAAVEQGRERMAARTGFELGRALRAAGRPQEADALVAAALESARRRGSATDEVRALRESAELADALGEAERAEEYRAEAGRIVALRGGLPAPHTS</sequence>
<dbReference type="PANTHER" id="PTHR47691:SF3">
    <property type="entry name" value="HTH-TYPE TRANSCRIPTIONAL REGULATOR RV0890C-RELATED"/>
    <property type="match status" value="1"/>
</dbReference>
<reference evidence="1 2" key="1">
    <citation type="submission" date="2018-08" db="EMBL/GenBank/DDBJ databases">
        <authorList>
            <person name="Ferrada E.E."/>
            <person name="Latorre B.A."/>
        </authorList>
    </citation>
    <scope>NUCLEOTIDE SEQUENCE [LARGE SCALE GENOMIC DNA]</scope>
    <source>
        <strain evidence="1 2">VK-A60T</strain>
    </source>
</reference>
<dbReference type="SUPFAM" id="SSF48452">
    <property type="entry name" value="TPR-like"/>
    <property type="match status" value="1"/>
</dbReference>
<organism evidence="1 2">
    <name type="scientific">Streptomyces koyangensis</name>
    <dbReference type="NCBI Taxonomy" id="188770"/>
    <lineage>
        <taxon>Bacteria</taxon>
        <taxon>Bacillati</taxon>
        <taxon>Actinomycetota</taxon>
        <taxon>Actinomycetes</taxon>
        <taxon>Kitasatosporales</taxon>
        <taxon>Streptomycetaceae</taxon>
        <taxon>Streptomyces</taxon>
        <taxon>Streptomyces aurantiacus group</taxon>
    </lineage>
</organism>
<proteinExistence type="predicted"/>
<evidence type="ECO:0008006" key="3">
    <source>
        <dbReference type="Google" id="ProtNLM"/>
    </source>
</evidence>
<dbReference type="AlphaFoldDB" id="A0A385DBK2"/>
<dbReference type="SUPFAM" id="SSF52540">
    <property type="entry name" value="P-loop containing nucleoside triphosphate hydrolases"/>
    <property type="match status" value="1"/>
</dbReference>
<dbReference type="InterPro" id="IPR027417">
    <property type="entry name" value="P-loop_NTPase"/>
</dbReference>
<dbReference type="Proteomes" id="UP000259636">
    <property type="component" value="Chromosome"/>
</dbReference>
<protein>
    <recommendedName>
        <fullName evidence="3">NB-ARC domain-containing protein</fullName>
    </recommendedName>
</protein>
<name>A0A385DBK2_9ACTN</name>